<protein>
    <submittedName>
        <fullName evidence="1">Uncharacterized protein</fullName>
    </submittedName>
</protein>
<keyword evidence="2" id="KW-1185">Reference proteome</keyword>
<dbReference type="AlphaFoldDB" id="A0A0C3EFR8"/>
<evidence type="ECO:0000313" key="1">
    <source>
        <dbReference type="EMBL" id="KIM66776.1"/>
    </source>
</evidence>
<gene>
    <name evidence="1" type="ORF">SCLCIDRAFT_253486</name>
</gene>
<reference evidence="2" key="2">
    <citation type="submission" date="2015-01" db="EMBL/GenBank/DDBJ databases">
        <title>Evolutionary Origins and Diversification of the Mycorrhizal Mutualists.</title>
        <authorList>
            <consortium name="DOE Joint Genome Institute"/>
            <consortium name="Mycorrhizal Genomics Consortium"/>
            <person name="Kohler A."/>
            <person name="Kuo A."/>
            <person name="Nagy L.G."/>
            <person name="Floudas D."/>
            <person name="Copeland A."/>
            <person name="Barry K.W."/>
            <person name="Cichocki N."/>
            <person name="Veneault-Fourrey C."/>
            <person name="LaButti K."/>
            <person name="Lindquist E.A."/>
            <person name="Lipzen A."/>
            <person name="Lundell T."/>
            <person name="Morin E."/>
            <person name="Murat C."/>
            <person name="Riley R."/>
            <person name="Ohm R."/>
            <person name="Sun H."/>
            <person name="Tunlid A."/>
            <person name="Henrissat B."/>
            <person name="Grigoriev I.V."/>
            <person name="Hibbett D.S."/>
            <person name="Martin F."/>
        </authorList>
    </citation>
    <scope>NUCLEOTIDE SEQUENCE [LARGE SCALE GENOMIC DNA]</scope>
    <source>
        <strain evidence="2">Foug A</strain>
    </source>
</reference>
<sequence length="81" mass="9423">MLSHGTYDLSTRNWWVPRSCMHLHLSNGLRCKEVKNTSCLHSSRRNKINGIRKWNNGQFTTLESTKIIVPEPCVRSTLNRI</sequence>
<dbReference type="HOGENOM" id="CLU_2575242_0_0_1"/>
<proteinExistence type="predicted"/>
<dbReference type="EMBL" id="KN822015">
    <property type="protein sequence ID" value="KIM66776.1"/>
    <property type="molecule type" value="Genomic_DNA"/>
</dbReference>
<reference evidence="1 2" key="1">
    <citation type="submission" date="2014-04" db="EMBL/GenBank/DDBJ databases">
        <authorList>
            <consortium name="DOE Joint Genome Institute"/>
            <person name="Kuo A."/>
            <person name="Kohler A."/>
            <person name="Nagy L.G."/>
            <person name="Floudas D."/>
            <person name="Copeland A."/>
            <person name="Barry K.W."/>
            <person name="Cichocki N."/>
            <person name="Veneault-Fourrey C."/>
            <person name="LaButti K."/>
            <person name="Lindquist E.A."/>
            <person name="Lipzen A."/>
            <person name="Lundell T."/>
            <person name="Morin E."/>
            <person name="Murat C."/>
            <person name="Sun H."/>
            <person name="Tunlid A."/>
            <person name="Henrissat B."/>
            <person name="Grigoriev I.V."/>
            <person name="Hibbett D.S."/>
            <person name="Martin F."/>
            <person name="Nordberg H.P."/>
            <person name="Cantor M.N."/>
            <person name="Hua S.X."/>
        </authorList>
    </citation>
    <scope>NUCLEOTIDE SEQUENCE [LARGE SCALE GENOMIC DNA]</scope>
    <source>
        <strain evidence="1 2">Foug A</strain>
    </source>
</reference>
<accession>A0A0C3EFR8</accession>
<organism evidence="1 2">
    <name type="scientific">Scleroderma citrinum Foug A</name>
    <dbReference type="NCBI Taxonomy" id="1036808"/>
    <lineage>
        <taxon>Eukaryota</taxon>
        <taxon>Fungi</taxon>
        <taxon>Dikarya</taxon>
        <taxon>Basidiomycota</taxon>
        <taxon>Agaricomycotina</taxon>
        <taxon>Agaricomycetes</taxon>
        <taxon>Agaricomycetidae</taxon>
        <taxon>Boletales</taxon>
        <taxon>Sclerodermatineae</taxon>
        <taxon>Sclerodermataceae</taxon>
        <taxon>Scleroderma</taxon>
    </lineage>
</organism>
<evidence type="ECO:0000313" key="2">
    <source>
        <dbReference type="Proteomes" id="UP000053989"/>
    </source>
</evidence>
<dbReference type="InParanoid" id="A0A0C3EFR8"/>
<dbReference type="Proteomes" id="UP000053989">
    <property type="component" value="Unassembled WGS sequence"/>
</dbReference>
<name>A0A0C3EFR8_9AGAM</name>